<evidence type="ECO:0000313" key="3">
    <source>
        <dbReference type="Proteomes" id="UP000694892"/>
    </source>
</evidence>
<name>A0A974HLI7_XENLA</name>
<organism evidence="2 3">
    <name type="scientific">Xenopus laevis</name>
    <name type="common">African clawed frog</name>
    <dbReference type="NCBI Taxonomy" id="8355"/>
    <lineage>
        <taxon>Eukaryota</taxon>
        <taxon>Metazoa</taxon>
        <taxon>Chordata</taxon>
        <taxon>Craniata</taxon>
        <taxon>Vertebrata</taxon>
        <taxon>Euteleostomi</taxon>
        <taxon>Amphibia</taxon>
        <taxon>Batrachia</taxon>
        <taxon>Anura</taxon>
        <taxon>Pipoidea</taxon>
        <taxon>Pipidae</taxon>
        <taxon>Xenopodinae</taxon>
        <taxon>Xenopus</taxon>
        <taxon>Xenopus</taxon>
    </lineage>
</organism>
<keyword evidence="1" id="KW-1133">Transmembrane helix</keyword>
<feature type="transmembrane region" description="Helical" evidence="1">
    <location>
        <begin position="41"/>
        <end position="64"/>
    </location>
</feature>
<sequence length="95" mass="11269">MTFYFHFILLSLSLPSISILPHCFYQGLLFPSYSTVSIMTFYFHLTLLFFYLTVFILLYCPYLALLSPHLLSLSCPTMTIFALWFCHYLAYHFCH</sequence>
<evidence type="ECO:0000256" key="1">
    <source>
        <dbReference type="SAM" id="Phobius"/>
    </source>
</evidence>
<dbReference type="AlphaFoldDB" id="A0A974HLI7"/>
<protein>
    <submittedName>
        <fullName evidence="2">Uncharacterized protein</fullName>
    </submittedName>
</protein>
<gene>
    <name evidence="2" type="ORF">XELAEV_18024545mg</name>
</gene>
<keyword evidence="1" id="KW-0472">Membrane</keyword>
<feature type="transmembrane region" description="Helical" evidence="1">
    <location>
        <begin position="6"/>
        <end position="29"/>
    </location>
</feature>
<reference evidence="3" key="1">
    <citation type="journal article" date="2016" name="Nature">
        <title>Genome evolution in the allotetraploid frog Xenopus laevis.</title>
        <authorList>
            <person name="Session A.M."/>
            <person name="Uno Y."/>
            <person name="Kwon T."/>
            <person name="Chapman J.A."/>
            <person name="Toyoda A."/>
            <person name="Takahashi S."/>
            <person name="Fukui A."/>
            <person name="Hikosaka A."/>
            <person name="Suzuki A."/>
            <person name="Kondo M."/>
            <person name="van Heeringen S.J."/>
            <person name="Quigley I."/>
            <person name="Heinz S."/>
            <person name="Ogino H."/>
            <person name="Ochi H."/>
            <person name="Hellsten U."/>
            <person name="Lyons J.B."/>
            <person name="Simakov O."/>
            <person name="Putnam N."/>
            <person name="Stites J."/>
            <person name="Kuroki Y."/>
            <person name="Tanaka T."/>
            <person name="Michiue T."/>
            <person name="Watanabe M."/>
            <person name="Bogdanovic O."/>
            <person name="Lister R."/>
            <person name="Georgiou G."/>
            <person name="Paranjpe S.S."/>
            <person name="van Kruijsbergen I."/>
            <person name="Shu S."/>
            <person name="Carlson J."/>
            <person name="Kinoshita T."/>
            <person name="Ohta Y."/>
            <person name="Mawaribuchi S."/>
            <person name="Jenkins J."/>
            <person name="Grimwood J."/>
            <person name="Schmutz J."/>
            <person name="Mitros T."/>
            <person name="Mozaffari S.V."/>
            <person name="Suzuki Y."/>
            <person name="Haramoto Y."/>
            <person name="Yamamoto T.S."/>
            <person name="Takagi C."/>
            <person name="Heald R."/>
            <person name="Miller K."/>
            <person name="Haudenschild C."/>
            <person name="Kitzman J."/>
            <person name="Nakayama T."/>
            <person name="Izutsu Y."/>
            <person name="Robert J."/>
            <person name="Fortriede J."/>
            <person name="Burns K."/>
            <person name="Lotay V."/>
            <person name="Karimi K."/>
            <person name="Yasuoka Y."/>
            <person name="Dichmann D.S."/>
            <person name="Flajnik M.F."/>
            <person name="Houston D.W."/>
            <person name="Shendure J."/>
            <person name="DuPasquier L."/>
            <person name="Vize P.D."/>
            <person name="Zorn A.M."/>
            <person name="Ito M."/>
            <person name="Marcotte E.M."/>
            <person name="Wallingford J.B."/>
            <person name="Ito Y."/>
            <person name="Asashima M."/>
            <person name="Ueno N."/>
            <person name="Matsuda Y."/>
            <person name="Veenstra G.J."/>
            <person name="Fujiyama A."/>
            <person name="Harland R.M."/>
            <person name="Taira M."/>
            <person name="Rokhsar D.S."/>
        </authorList>
    </citation>
    <scope>NUCLEOTIDE SEQUENCE [LARGE SCALE GENOMIC DNA]</scope>
    <source>
        <strain evidence="3">J</strain>
    </source>
</reference>
<proteinExistence type="predicted"/>
<evidence type="ECO:0000313" key="2">
    <source>
        <dbReference type="EMBL" id="OCT82036.1"/>
    </source>
</evidence>
<dbReference type="EMBL" id="CM004473">
    <property type="protein sequence ID" value="OCT82036.1"/>
    <property type="molecule type" value="Genomic_DNA"/>
</dbReference>
<feature type="transmembrane region" description="Helical" evidence="1">
    <location>
        <begin position="70"/>
        <end position="91"/>
    </location>
</feature>
<accession>A0A974HLI7</accession>
<dbReference type="Proteomes" id="UP000694892">
    <property type="component" value="Chromosome 4S"/>
</dbReference>
<keyword evidence="1" id="KW-0812">Transmembrane</keyword>